<gene>
    <name evidence="2" type="ORF">O6P43_003179</name>
</gene>
<reference evidence="2" key="1">
    <citation type="journal article" date="2023" name="Science">
        <title>Elucidation of the pathway for biosynthesis of saponin adjuvants from the soapbark tree.</title>
        <authorList>
            <person name="Reed J."/>
            <person name="Orme A."/>
            <person name="El-Demerdash A."/>
            <person name="Owen C."/>
            <person name="Martin L.B.B."/>
            <person name="Misra R.C."/>
            <person name="Kikuchi S."/>
            <person name="Rejzek M."/>
            <person name="Martin A.C."/>
            <person name="Harkess A."/>
            <person name="Leebens-Mack J."/>
            <person name="Louveau T."/>
            <person name="Stephenson M.J."/>
            <person name="Osbourn A."/>
        </authorList>
    </citation>
    <scope>NUCLEOTIDE SEQUENCE</scope>
    <source>
        <strain evidence="2">S10</strain>
    </source>
</reference>
<sequence length="142" mass="15460">MTSHHPRWILPPGASRKRKATEALYSGKPSTPPPASLATTKENEPISSNRLLAGYMAYEFLIRGSIFGEKFNPALAEAVSLASSPVQSRRMKPKVKAAVTEPSLMKEHHSHSYANVASILKGGGAHIPGIVNPTQLSRWFQM</sequence>
<comment type="caution">
    <text evidence="2">The sequence shown here is derived from an EMBL/GenBank/DDBJ whole genome shotgun (WGS) entry which is preliminary data.</text>
</comment>
<protein>
    <submittedName>
        <fullName evidence="2">Embryo sac development arrest 6</fullName>
    </submittedName>
</protein>
<name>A0AAD7VLH6_QUISA</name>
<accession>A0AAD7VLH6</accession>
<dbReference type="EMBL" id="JARAOO010000002">
    <property type="protein sequence ID" value="KAJ7979824.1"/>
    <property type="molecule type" value="Genomic_DNA"/>
</dbReference>
<dbReference type="PANTHER" id="PTHR34657">
    <property type="entry name" value="EMBRYO SAC DEVELOPMENT ARREST 6"/>
    <property type="match status" value="1"/>
</dbReference>
<dbReference type="PANTHER" id="PTHR34657:SF4">
    <property type="entry name" value="EMBRYO SAC DEVELOPMENT ARREST 6"/>
    <property type="match status" value="1"/>
</dbReference>
<proteinExistence type="predicted"/>
<feature type="region of interest" description="Disordered" evidence="1">
    <location>
        <begin position="1"/>
        <end position="43"/>
    </location>
</feature>
<organism evidence="2 3">
    <name type="scientific">Quillaja saponaria</name>
    <name type="common">Soap bark tree</name>
    <dbReference type="NCBI Taxonomy" id="32244"/>
    <lineage>
        <taxon>Eukaryota</taxon>
        <taxon>Viridiplantae</taxon>
        <taxon>Streptophyta</taxon>
        <taxon>Embryophyta</taxon>
        <taxon>Tracheophyta</taxon>
        <taxon>Spermatophyta</taxon>
        <taxon>Magnoliopsida</taxon>
        <taxon>eudicotyledons</taxon>
        <taxon>Gunneridae</taxon>
        <taxon>Pentapetalae</taxon>
        <taxon>rosids</taxon>
        <taxon>fabids</taxon>
        <taxon>Fabales</taxon>
        <taxon>Quillajaceae</taxon>
        <taxon>Quillaja</taxon>
    </lineage>
</organism>
<dbReference type="Proteomes" id="UP001163823">
    <property type="component" value="Chromosome 2"/>
</dbReference>
<evidence type="ECO:0000313" key="2">
    <source>
        <dbReference type="EMBL" id="KAJ7979824.1"/>
    </source>
</evidence>
<evidence type="ECO:0000313" key="3">
    <source>
        <dbReference type="Proteomes" id="UP001163823"/>
    </source>
</evidence>
<dbReference type="AlphaFoldDB" id="A0AAD7VLH6"/>
<dbReference type="KEGG" id="qsa:O6P43_003179"/>
<keyword evidence="3" id="KW-1185">Reference proteome</keyword>
<evidence type="ECO:0000256" key="1">
    <source>
        <dbReference type="SAM" id="MobiDB-lite"/>
    </source>
</evidence>